<dbReference type="InterPro" id="IPR038404">
    <property type="entry name" value="TRAP_DctP_sf"/>
</dbReference>
<gene>
    <name evidence="3" type="ORF">ABID12_000175</name>
</gene>
<dbReference type="InterPro" id="IPR018389">
    <property type="entry name" value="DctP_fam"/>
</dbReference>
<feature type="chain" id="PRO_5047418674" evidence="2">
    <location>
        <begin position="24"/>
        <end position="325"/>
    </location>
</feature>
<dbReference type="Pfam" id="PF03480">
    <property type="entry name" value="DctP"/>
    <property type="match status" value="1"/>
</dbReference>
<sequence length="325" mass="35707">MKRFTTGLIAVGMLVAGTVSANATTLKLAHAAPQGDLQQKLAERFAEDVKTMSDGDITVQIFPQGQLGNDSQMITGTRSGIIDITMSGLNNFTGMMPELGGLMLPFMITDRDQAYEVYDGEIGQEASAKFENFGLKVLGYPENGFREITNNRGPIVEPKDLEGLRMRTNNSEALNEMFALLKANPQQIPVAELYTALETGVVDAQDHPITIVQSFKFYEVQKYLSLTNHSYAALVLAMNEKKFNSLSEDQQAIIMKAAKDAIDYERKLSKDGDAAMIADLESNGMIVNDDVDHAAFQKAVRPVWDTFTAKYGDELVNKVQAVTSK</sequence>
<accession>A0ABV2I6N0</accession>
<evidence type="ECO:0000256" key="1">
    <source>
        <dbReference type="ARBA" id="ARBA00022729"/>
    </source>
</evidence>
<dbReference type="InterPro" id="IPR004682">
    <property type="entry name" value="TRAP_DctP"/>
</dbReference>
<dbReference type="Gene3D" id="3.40.190.170">
    <property type="entry name" value="Bacterial extracellular solute-binding protein, family 7"/>
    <property type="match status" value="1"/>
</dbReference>
<keyword evidence="3" id="KW-0675">Receptor</keyword>
<dbReference type="RefSeq" id="WP_354432716.1">
    <property type="nucleotide sequence ID" value="NZ_JBEPLY010000001.1"/>
</dbReference>
<reference evidence="3 4" key="1">
    <citation type="submission" date="2024-06" db="EMBL/GenBank/DDBJ databases">
        <title>Genomic Encyclopedia of Type Strains, Phase IV (KMG-IV): sequencing the most valuable type-strain genomes for metagenomic binning, comparative biology and taxonomic classification.</title>
        <authorList>
            <person name="Goeker M."/>
        </authorList>
    </citation>
    <scope>NUCLEOTIDE SEQUENCE [LARGE SCALE GENOMIC DNA]</scope>
    <source>
        <strain evidence="3 4">DSM 28102</strain>
    </source>
</reference>
<organism evidence="3 4">
    <name type="scientific">Martelella mangrovi</name>
    <dbReference type="NCBI Taxonomy" id="1397477"/>
    <lineage>
        <taxon>Bacteria</taxon>
        <taxon>Pseudomonadati</taxon>
        <taxon>Pseudomonadota</taxon>
        <taxon>Alphaproteobacteria</taxon>
        <taxon>Hyphomicrobiales</taxon>
        <taxon>Aurantimonadaceae</taxon>
        <taxon>Martelella</taxon>
    </lineage>
</organism>
<dbReference type="Proteomes" id="UP001549164">
    <property type="component" value="Unassembled WGS sequence"/>
</dbReference>
<name>A0ABV2I6N0_9HYPH</name>
<evidence type="ECO:0000313" key="3">
    <source>
        <dbReference type="EMBL" id="MET3598254.1"/>
    </source>
</evidence>
<protein>
    <submittedName>
        <fullName evidence="3">Tripartite ATP-independent transporter DctP family solute receptor</fullName>
    </submittedName>
</protein>
<proteinExistence type="predicted"/>
<dbReference type="EMBL" id="JBEPLY010000001">
    <property type="protein sequence ID" value="MET3598254.1"/>
    <property type="molecule type" value="Genomic_DNA"/>
</dbReference>
<dbReference type="CDD" id="cd13676">
    <property type="entry name" value="PBP2_TRAP_DctP2_like"/>
    <property type="match status" value="1"/>
</dbReference>
<feature type="signal peptide" evidence="2">
    <location>
        <begin position="1"/>
        <end position="23"/>
    </location>
</feature>
<dbReference type="PANTHER" id="PTHR33376:SF18">
    <property type="entry name" value="2,3-DIKETO-L-GULONATE-BINDING PERIPLASMIC PROTEIN YIAO"/>
    <property type="match status" value="1"/>
</dbReference>
<dbReference type="PANTHER" id="PTHR33376">
    <property type="match status" value="1"/>
</dbReference>
<keyword evidence="1 2" id="KW-0732">Signal</keyword>
<evidence type="ECO:0000313" key="4">
    <source>
        <dbReference type="Proteomes" id="UP001549164"/>
    </source>
</evidence>
<dbReference type="PIRSF" id="PIRSF006470">
    <property type="entry name" value="DctB"/>
    <property type="match status" value="1"/>
</dbReference>
<comment type="caution">
    <text evidence="3">The sequence shown here is derived from an EMBL/GenBank/DDBJ whole genome shotgun (WGS) entry which is preliminary data.</text>
</comment>
<evidence type="ECO:0000256" key="2">
    <source>
        <dbReference type="SAM" id="SignalP"/>
    </source>
</evidence>
<dbReference type="NCBIfam" id="TIGR00787">
    <property type="entry name" value="dctP"/>
    <property type="match status" value="1"/>
</dbReference>
<keyword evidence="4" id="KW-1185">Reference proteome</keyword>
<dbReference type="NCBIfam" id="NF037995">
    <property type="entry name" value="TRAP_S1"/>
    <property type="match status" value="1"/>
</dbReference>